<evidence type="ECO:0000313" key="2">
    <source>
        <dbReference type="Proteomes" id="UP000813462"/>
    </source>
</evidence>
<name>A0A978UMI2_ZIZJJ</name>
<dbReference type="Proteomes" id="UP000813462">
    <property type="component" value="Unassembled WGS sequence"/>
</dbReference>
<protein>
    <recommendedName>
        <fullName evidence="3">RPW8 domain-containing protein</fullName>
    </recommendedName>
</protein>
<proteinExistence type="predicted"/>
<gene>
    <name evidence="1" type="ORF">FEM48_Zijuj10G0091700</name>
</gene>
<dbReference type="EMBL" id="JAEACU010000010">
    <property type="protein sequence ID" value="KAH7516034.1"/>
    <property type="molecule type" value="Genomic_DNA"/>
</dbReference>
<organism evidence="1 2">
    <name type="scientific">Ziziphus jujuba var. spinosa</name>
    <dbReference type="NCBI Taxonomy" id="714518"/>
    <lineage>
        <taxon>Eukaryota</taxon>
        <taxon>Viridiplantae</taxon>
        <taxon>Streptophyta</taxon>
        <taxon>Embryophyta</taxon>
        <taxon>Tracheophyta</taxon>
        <taxon>Spermatophyta</taxon>
        <taxon>Magnoliopsida</taxon>
        <taxon>eudicotyledons</taxon>
        <taxon>Gunneridae</taxon>
        <taxon>Pentapetalae</taxon>
        <taxon>rosids</taxon>
        <taxon>fabids</taxon>
        <taxon>Rosales</taxon>
        <taxon>Rhamnaceae</taxon>
        <taxon>Paliureae</taxon>
        <taxon>Ziziphus</taxon>
    </lineage>
</organism>
<comment type="caution">
    <text evidence="1">The sequence shown here is derived from an EMBL/GenBank/DDBJ whole genome shotgun (WGS) entry which is preliminary data.</text>
</comment>
<evidence type="ECO:0000313" key="1">
    <source>
        <dbReference type="EMBL" id="KAH7516034.1"/>
    </source>
</evidence>
<sequence length="172" mass="19616">MAGELGWAAVEAALGVLFDKIKELVVGNVMFEKTLKSLMTKLNILKPAVIEIMKLNKLAESEDESAYYESLIKERVEPLRRVKKFWYIQKLKELDRTLELLIPFAYSKRDIKEILIRTRKTSAETHEQQGICIGQPYQDTSQKHDVGQGWTAHIRVAVGSILDVIKESNGKD</sequence>
<accession>A0A978UMI2</accession>
<dbReference type="AlphaFoldDB" id="A0A978UMI2"/>
<reference evidence="1" key="1">
    <citation type="journal article" date="2021" name="Front. Plant Sci.">
        <title>Chromosome-Scale Genome Assembly for Chinese Sour Jujube and Insights Into Its Genome Evolution and Domestication Signature.</title>
        <authorList>
            <person name="Shen L.-Y."/>
            <person name="Luo H."/>
            <person name="Wang X.-L."/>
            <person name="Wang X.-M."/>
            <person name="Qiu X.-J."/>
            <person name="Liu H."/>
            <person name="Zhou S.-S."/>
            <person name="Jia K.-H."/>
            <person name="Nie S."/>
            <person name="Bao Y.-T."/>
            <person name="Zhang R.-G."/>
            <person name="Yun Q.-Z."/>
            <person name="Chai Y.-H."/>
            <person name="Lu J.-Y."/>
            <person name="Li Y."/>
            <person name="Zhao S.-W."/>
            <person name="Mao J.-F."/>
            <person name="Jia S.-G."/>
            <person name="Mao Y.-M."/>
        </authorList>
    </citation>
    <scope>NUCLEOTIDE SEQUENCE</scope>
    <source>
        <strain evidence="1">AT0</strain>
        <tissue evidence="1">Leaf</tissue>
    </source>
</reference>
<evidence type="ECO:0008006" key="3">
    <source>
        <dbReference type="Google" id="ProtNLM"/>
    </source>
</evidence>